<dbReference type="InterPro" id="IPR027417">
    <property type="entry name" value="P-loop_NTPase"/>
</dbReference>
<keyword evidence="11" id="KW-1185">Reference proteome</keyword>
<keyword evidence="8" id="KW-0472">Membrane</keyword>
<dbReference type="InterPro" id="IPR003439">
    <property type="entry name" value="ABC_transporter-like_ATP-bd"/>
</dbReference>
<dbReference type="SUPFAM" id="SSF50331">
    <property type="entry name" value="MOP-like"/>
    <property type="match status" value="1"/>
</dbReference>
<dbReference type="GO" id="GO:0016887">
    <property type="term" value="F:ATP hydrolysis activity"/>
    <property type="evidence" value="ECO:0007669"/>
    <property type="project" value="InterPro"/>
</dbReference>
<dbReference type="PANTHER" id="PTHR43875">
    <property type="entry name" value="MALTODEXTRIN IMPORT ATP-BINDING PROTEIN MSMX"/>
    <property type="match status" value="1"/>
</dbReference>
<gene>
    <name evidence="10" type="ORF">EUU22_15385</name>
</gene>
<evidence type="ECO:0000256" key="8">
    <source>
        <dbReference type="ARBA" id="ARBA00023136"/>
    </source>
</evidence>
<evidence type="ECO:0000259" key="9">
    <source>
        <dbReference type="PROSITE" id="PS50893"/>
    </source>
</evidence>
<protein>
    <submittedName>
        <fullName evidence="10">ABC transporter ATP-binding protein</fullName>
    </submittedName>
</protein>
<sequence>MMTYAIRNLTVAEGNAIHVDGLNVDLPASGVVTVIGRTLSGKTTFLKVLAGLQAVRSGSLVRDGVDLLKIPAWKRRVGMVYQQFVNYPHLNVRDNIVFPLKRAGYTSSEIEAKLTYVSDLLGLRPYLDRRPAELSGGQQQRVALARALVKDTDFLLLDEPLVNLDYKLREQLRDEFRRIFRDSKDRLVVYATTEPAEAMILQGHVIILHEGKVTQTGDYRDVFHYPANTIAAQVFNDPPMNLLEGEIAGGRLILGPSFKTPLPEHFSTLAPGRYIFGLRATDLALHGDFSATVALAEVNGSLTVLHLDLDGRNLVLEEEGVHLFQPGDRIGFTPDSTRFYAFDAVTGTLIAAPPRRSVSGQKD</sequence>
<dbReference type="InterPro" id="IPR047641">
    <property type="entry name" value="ABC_transpr_MalK/UgpC-like"/>
</dbReference>
<comment type="subcellular location">
    <subcellularLocation>
        <location evidence="1">Cell inner membrane</location>
        <topology evidence="1">Peripheral membrane protein</topology>
    </subcellularLocation>
</comment>
<evidence type="ECO:0000256" key="5">
    <source>
        <dbReference type="ARBA" id="ARBA00022741"/>
    </source>
</evidence>
<comment type="caution">
    <text evidence="10">The sequence shown here is derived from an EMBL/GenBank/DDBJ whole genome shotgun (WGS) entry which is preliminary data.</text>
</comment>
<keyword evidence="5" id="KW-0547">Nucleotide-binding</keyword>
<evidence type="ECO:0000256" key="2">
    <source>
        <dbReference type="ARBA" id="ARBA00005417"/>
    </source>
</evidence>
<evidence type="ECO:0000256" key="4">
    <source>
        <dbReference type="ARBA" id="ARBA00022475"/>
    </source>
</evidence>
<reference evidence="10 11" key="1">
    <citation type="submission" date="2019-01" db="EMBL/GenBank/DDBJ databases">
        <authorList>
            <person name="Deng T."/>
        </authorList>
    </citation>
    <scope>NUCLEOTIDE SEQUENCE [LARGE SCALE GENOMIC DNA]</scope>
    <source>
        <strain evidence="10 11">F8825</strain>
    </source>
</reference>
<dbReference type="EMBL" id="SDVB01000248">
    <property type="protein sequence ID" value="RYC10936.1"/>
    <property type="molecule type" value="Genomic_DNA"/>
</dbReference>
<dbReference type="InterPro" id="IPR003593">
    <property type="entry name" value="AAA+_ATPase"/>
</dbReference>
<evidence type="ECO:0000313" key="10">
    <source>
        <dbReference type="EMBL" id="RYC10936.1"/>
    </source>
</evidence>
<dbReference type="SMART" id="SM00382">
    <property type="entry name" value="AAA"/>
    <property type="match status" value="1"/>
</dbReference>
<dbReference type="InterPro" id="IPR008995">
    <property type="entry name" value="Mo/tungstate-bd_C_term_dom"/>
</dbReference>
<keyword evidence="7" id="KW-1278">Translocase</keyword>
<evidence type="ECO:0000256" key="6">
    <source>
        <dbReference type="ARBA" id="ARBA00022840"/>
    </source>
</evidence>
<proteinExistence type="inferred from homology"/>
<dbReference type="GO" id="GO:0005524">
    <property type="term" value="F:ATP binding"/>
    <property type="evidence" value="ECO:0007669"/>
    <property type="project" value="UniProtKB-KW"/>
</dbReference>
<dbReference type="CDD" id="cd03259">
    <property type="entry name" value="ABC_Carb_Solutes_like"/>
    <property type="match status" value="1"/>
</dbReference>
<accession>A0A4Q2SXK8</accession>
<evidence type="ECO:0000256" key="7">
    <source>
        <dbReference type="ARBA" id="ARBA00022967"/>
    </source>
</evidence>
<dbReference type="Gene3D" id="2.40.50.140">
    <property type="entry name" value="Nucleic acid-binding proteins"/>
    <property type="match status" value="1"/>
</dbReference>
<keyword evidence="6 10" id="KW-0067">ATP-binding</keyword>
<dbReference type="InterPro" id="IPR015853">
    <property type="entry name" value="ABC_transpr_FbpC"/>
</dbReference>
<comment type="similarity">
    <text evidence="2">Belongs to the ABC transporter superfamily.</text>
</comment>
<evidence type="ECO:0000256" key="3">
    <source>
        <dbReference type="ARBA" id="ARBA00022448"/>
    </source>
</evidence>
<dbReference type="Proteomes" id="UP000291088">
    <property type="component" value="Unassembled WGS sequence"/>
</dbReference>
<dbReference type="InterPro" id="IPR017871">
    <property type="entry name" value="ABC_transporter-like_CS"/>
</dbReference>
<dbReference type="AlphaFoldDB" id="A0A4Q2SXK8"/>
<dbReference type="SUPFAM" id="SSF52540">
    <property type="entry name" value="P-loop containing nucleoside triphosphate hydrolases"/>
    <property type="match status" value="1"/>
</dbReference>
<dbReference type="Pfam" id="PF00005">
    <property type="entry name" value="ABC_tran"/>
    <property type="match status" value="1"/>
</dbReference>
<dbReference type="Gene3D" id="2.40.50.100">
    <property type="match status" value="1"/>
</dbReference>
<dbReference type="GO" id="GO:0015408">
    <property type="term" value="F:ABC-type ferric iron transporter activity"/>
    <property type="evidence" value="ECO:0007669"/>
    <property type="project" value="InterPro"/>
</dbReference>
<dbReference type="GO" id="GO:0055052">
    <property type="term" value="C:ATP-binding cassette (ABC) transporter complex, substrate-binding subunit-containing"/>
    <property type="evidence" value="ECO:0007669"/>
    <property type="project" value="TreeGrafter"/>
</dbReference>
<keyword evidence="4" id="KW-1003">Cell membrane</keyword>
<dbReference type="PROSITE" id="PS00211">
    <property type="entry name" value="ABC_TRANSPORTER_1"/>
    <property type="match status" value="1"/>
</dbReference>
<dbReference type="Gene3D" id="3.40.50.300">
    <property type="entry name" value="P-loop containing nucleotide triphosphate hydrolases"/>
    <property type="match status" value="1"/>
</dbReference>
<dbReference type="PROSITE" id="PS50893">
    <property type="entry name" value="ABC_TRANSPORTER_2"/>
    <property type="match status" value="1"/>
</dbReference>
<evidence type="ECO:0000313" key="11">
    <source>
        <dbReference type="Proteomes" id="UP000291088"/>
    </source>
</evidence>
<organism evidence="10 11">
    <name type="scientific">Ciceribacter ferrooxidans</name>
    <dbReference type="NCBI Taxonomy" id="2509717"/>
    <lineage>
        <taxon>Bacteria</taxon>
        <taxon>Pseudomonadati</taxon>
        <taxon>Pseudomonadota</taxon>
        <taxon>Alphaproteobacteria</taxon>
        <taxon>Hyphomicrobiales</taxon>
        <taxon>Rhizobiaceae</taxon>
        <taxon>Ciceribacter</taxon>
    </lineage>
</organism>
<feature type="domain" description="ABC transporter" evidence="9">
    <location>
        <begin position="4"/>
        <end position="235"/>
    </location>
</feature>
<keyword evidence="3" id="KW-0813">Transport</keyword>
<dbReference type="OrthoDB" id="9802264at2"/>
<name>A0A4Q2SXK8_9HYPH</name>
<dbReference type="PANTHER" id="PTHR43875:SF15">
    <property type="entry name" value="TREHALOSE IMPORT ATP-BINDING PROTEIN SUGC"/>
    <property type="match status" value="1"/>
</dbReference>
<evidence type="ECO:0000256" key="1">
    <source>
        <dbReference type="ARBA" id="ARBA00004417"/>
    </source>
</evidence>
<dbReference type="InterPro" id="IPR012340">
    <property type="entry name" value="NA-bd_OB-fold"/>
</dbReference>